<gene>
    <name evidence="1" type="ORF">FHX34_102713</name>
</gene>
<evidence type="ECO:0000313" key="1">
    <source>
        <dbReference type="EMBL" id="TWG24160.1"/>
    </source>
</evidence>
<accession>A0A561WK15</accession>
<protein>
    <submittedName>
        <fullName evidence="1">Uncharacterized protein</fullName>
    </submittedName>
</protein>
<dbReference type="Proteomes" id="UP000320239">
    <property type="component" value="Unassembled WGS sequence"/>
</dbReference>
<keyword evidence="2" id="KW-1185">Reference proteome</keyword>
<comment type="caution">
    <text evidence="1">The sequence shown here is derived from an EMBL/GenBank/DDBJ whole genome shotgun (WGS) entry which is preliminary data.</text>
</comment>
<organism evidence="1 2">
    <name type="scientific">Actinoplanes teichomyceticus</name>
    <dbReference type="NCBI Taxonomy" id="1867"/>
    <lineage>
        <taxon>Bacteria</taxon>
        <taxon>Bacillati</taxon>
        <taxon>Actinomycetota</taxon>
        <taxon>Actinomycetes</taxon>
        <taxon>Micromonosporales</taxon>
        <taxon>Micromonosporaceae</taxon>
        <taxon>Actinoplanes</taxon>
    </lineage>
</organism>
<sequence length="59" mass="6495">MAGPLVVLQWIAAVGLGVVVVTLRLPARRRLSGPAERVCLLSTNLWFLVAALMPVRWAW</sequence>
<dbReference type="EMBL" id="VIWY01000002">
    <property type="protein sequence ID" value="TWG24160.1"/>
    <property type="molecule type" value="Genomic_DNA"/>
</dbReference>
<proteinExistence type="predicted"/>
<reference evidence="1 2" key="1">
    <citation type="submission" date="2019-06" db="EMBL/GenBank/DDBJ databases">
        <title>Sequencing the genomes of 1000 actinobacteria strains.</title>
        <authorList>
            <person name="Klenk H.-P."/>
        </authorList>
    </citation>
    <scope>NUCLEOTIDE SEQUENCE [LARGE SCALE GENOMIC DNA]</scope>
    <source>
        <strain evidence="1 2">DSM 43866</strain>
    </source>
</reference>
<dbReference type="AlphaFoldDB" id="A0A561WK15"/>
<dbReference type="RefSeq" id="WP_122977322.1">
    <property type="nucleotide sequence ID" value="NZ_BOMX01000077.1"/>
</dbReference>
<evidence type="ECO:0000313" key="2">
    <source>
        <dbReference type="Proteomes" id="UP000320239"/>
    </source>
</evidence>
<name>A0A561WK15_ACTTI</name>